<accession>A0A1F5WYN2</accession>
<evidence type="ECO:0000313" key="3">
    <source>
        <dbReference type="Proteomes" id="UP000178114"/>
    </source>
</evidence>
<feature type="transmembrane region" description="Helical" evidence="1">
    <location>
        <begin position="12"/>
        <end position="41"/>
    </location>
</feature>
<evidence type="ECO:0008006" key="4">
    <source>
        <dbReference type="Google" id="ProtNLM"/>
    </source>
</evidence>
<dbReference type="InterPro" id="IPR012902">
    <property type="entry name" value="N_methyl_site"/>
</dbReference>
<keyword evidence="1" id="KW-0472">Membrane</keyword>
<dbReference type="Proteomes" id="UP000178114">
    <property type="component" value="Unassembled WGS sequence"/>
</dbReference>
<comment type="caution">
    <text evidence="2">The sequence shown here is derived from an EMBL/GenBank/DDBJ whole genome shotgun (WGS) entry which is preliminary data.</text>
</comment>
<dbReference type="EMBL" id="MFID01000029">
    <property type="protein sequence ID" value="OGF80766.1"/>
    <property type="molecule type" value="Genomic_DNA"/>
</dbReference>
<organism evidence="2 3">
    <name type="scientific">Candidatus Giovannonibacteria bacterium RIFCSPLOWO2_01_FULL_45_34</name>
    <dbReference type="NCBI Taxonomy" id="1798351"/>
    <lineage>
        <taxon>Bacteria</taxon>
        <taxon>Candidatus Giovannoniibacteriota</taxon>
    </lineage>
</organism>
<keyword evidence="1" id="KW-0812">Transmembrane</keyword>
<proteinExistence type="predicted"/>
<dbReference type="STRING" id="1798351.A2930_02460"/>
<sequence>MKKNNLFAGKPGFSLIEIIVSLGVFGVASLIAVSSLLAMVAAQRKAISIQSAYDDLRYGIEVISKEMRTGDVFYCGVWADINTLSPLDCPPTGAGAQAITFVNAQGKMVTYRFNTKALSGVSIGFMERSLDGGVTWEQATGDNANLQDLRFYVTGSKSFQDEATDGELHFHAIITLIVNGSAGSGKSKSQFSLETTMTQRLVR</sequence>
<protein>
    <recommendedName>
        <fullName evidence="4">Prepilin-type N-terminal cleavage/methylation domain-containing protein</fullName>
    </recommendedName>
</protein>
<dbReference type="NCBIfam" id="TIGR02532">
    <property type="entry name" value="IV_pilin_GFxxxE"/>
    <property type="match status" value="1"/>
</dbReference>
<gene>
    <name evidence="2" type="ORF">A2930_02460</name>
</gene>
<dbReference type="AlphaFoldDB" id="A0A1F5WYN2"/>
<name>A0A1F5WYN2_9BACT</name>
<evidence type="ECO:0000313" key="2">
    <source>
        <dbReference type="EMBL" id="OGF80766.1"/>
    </source>
</evidence>
<keyword evidence="1" id="KW-1133">Transmembrane helix</keyword>
<reference evidence="2 3" key="1">
    <citation type="journal article" date="2016" name="Nat. Commun.">
        <title>Thousands of microbial genomes shed light on interconnected biogeochemical processes in an aquifer system.</title>
        <authorList>
            <person name="Anantharaman K."/>
            <person name="Brown C.T."/>
            <person name="Hug L.A."/>
            <person name="Sharon I."/>
            <person name="Castelle C.J."/>
            <person name="Probst A.J."/>
            <person name="Thomas B.C."/>
            <person name="Singh A."/>
            <person name="Wilkins M.J."/>
            <person name="Karaoz U."/>
            <person name="Brodie E.L."/>
            <person name="Williams K.H."/>
            <person name="Hubbard S.S."/>
            <person name="Banfield J.F."/>
        </authorList>
    </citation>
    <scope>NUCLEOTIDE SEQUENCE [LARGE SCALE GENOMIC DNA]</scope>
</reference>
<evidence type="ECO:0000256" key="1">
    <source>
        <dbReference type="SAM" id="Phobius"/>
    </source>
</evidence>